<protein>
    <submittedName>
        <fullName evidence="2">Uncharacterized protein</fullName>
    </submittedName>
</protein>
<dbReference type="Proteomes" id="UP001138500">
    <property type="component" value="Unassembled WGS sequence"/>
</dbReference>
<organism evidence="2 3">
    <name type="scientific">Teratosphaeria destructans</name>
    <dbReference type="NCBI Taxonomy" id="418781"/>
    <lineage>
        <taxon>Eukaryota</taxon>
        <taxon>Fungi</taxon>
        <taxon>Dikarya</taxon>
        <taxon>Ascomycota</taxon>
        <taxon>Pezizomycotina</taxon>
        <taxon>Dothideomycetes</taxon>
        <taxon>Dothideomycetidae</taxon>
        <taxon>Mycosphaerellales</taxon>
        <taxon>Teratosphaeriaceae</taxon>
        <taxon>Teratosphaeria</taxon>
    </lineage>
</organism>
<reference evidence="2 3" key="1">
    <citation type="journal article" date="2018" name="IMA Fungus">
        <title>IMA Genome-F 10: Nine draft genome sequences of Claviceps purpurea s.lat., including C. arundinis, C. humidiphila, and C. cf. spartinae, pseudomolecules for the pitch canker pathogen Fusarium circinatum, draft genome of Davidsoniella eucalypti, Grosmannia galeiformis, Quambalaria eucalypti, and Teratosphaeria destructans.</title>
        <authorList>
            <person name="Wingfield B.D."/>
            <person name="Liu M."/>
            <person name="Nguyen H.D."/>
            <person name="Lane F.A."/>
            <person name="Morgan S.W."/>
            <person name="De Vos L."/>
            <person name="Wilken P.M."/>
            <person name="Duong T.A."/>
            <person name="Aylward J."/>
            <person name="Coetzee M.P."/>
            <person name="Dadej K."/>
            <person name="De Beer Z.W."/>
            <person name="Findlay W."/>
            <person name="Havenga M."/>
            <person name="Kolarik M."/>
            <person name="Menzies J.G."/>
            <person name="Naidoo K."/>
            <person name="Pochopski O."/>
            <person name="Shoukouhi P."/>
            <person name="Santana Q.C."/>
            <person name="Seifert K.A."/>
            <person name="Soal N."/>
            <person name="Steenkamp E.T."/>
            <person name="Tatham C.T."/>
            <person name="van der Nest M.A."/>
            <person name="Wingfield M.J."/>
        </authorList>
    </citation>
    <scope>NUCLEOTIDE SEQUENCE [LARGE SCALE GENOMIC DNA]</scope>
    <source>
        <strain evidence="2">CMW44962</strain>
    </source>
</reference>
<feature type="region of interest" description="Disordered" evidence="1">
    <location>
        <begin position="1"/>
        <end position="85"/>
    </location>
</feature>
<reference evidence="2 3" key="2">
    <citation type="journal article" date="2021" name="Curr. Genet.">
        <title>Genetic response to nitrogen starvation in the aggressive Eucalyptus foliar pathogen Teratosphaeria destructans.</title>
        <authorList>
            <person name="Havenga M."/>
            <person name="Wingfield B.D."/>
            <person name="Wingfield M.J."/>
            <person name="Dreyer L.L."/>
            <person name="Roets F."/>
            <person name="Aylward J."/>
        </authorList>
    </citation>
    <scope>NUCLEOTIDE SEQUENCE [LARGE SCALE GENOMIC DNA]</scope>
    <source>
        <strain evidence="2">CMW44962</strain>
    </source>
</reference>
<accession>A0A9W7SJJ9</accession>
<keyword evidence="3" id="KW-1185">Reference proteome</keyword>
<name>A0A9W7SJJ9_9PEZI</name>
<dbReference type="AlphaFoldDB" id="A0A9W7SJJ9"/>
<evidence type="ECO:0000313" key="3">
    <source>
        <dbReference type="Proteomes" id="UP001138500"/>
    </source>
</evidence>
<dbReference type="EMBL" id="RIBY02002400">
    <property type="protein sequence ID" value="KAH9817006.1"/>
    <property type="molecule type" value="Genomic_DNA"/>
</dbReference>
<comment type="caution">
    <text evidence="2">The sequence shown here is derived from an EMBL/GenBank/DDBJ whole genome shotgun (WGS) entry which is preliminary data.</text>
</comment>
<sequence>MTSSNHKESGGTTSSRNDGSAGASGGAEGASSTDSAPSNTSTNGNVANTSAKRAPAEAEIGTAEEREQLNLSGNVARAKRGYPIT</sequence>
<evidence type="ECO:0000313" key="2">
    <source>
        <dbReference type="EMBL" id="KAH9817006.1"/>
    </source>
</evidence>
<proteinExistence type="predicted"/>
<evidence type="ECO:0000256" key="1">
    <source>
        <dbReference type="SAM" id="MobiDB-lite"/>
    </source>
</evidence>
<gene>
    <name evidence="2" type="ORF">Tdes44962_MAKER05584</name>
</gene>
<feature type="compositionally biased region" description="Polar residues" evidence="1">
    <location>
        <begin position="37"/>
        <end position="51"/>
    </location>
</feature>